<accession>A0AA37HYC9</accession>
<reference evidence="1" key="1">
    <citation type="submission" date="2021-08" db="EMBL/GenBank/DDBJ databases">
        <title>Prevotella lacticifex sp. nov., isolated from rumen of cow.</title>
        <authorList>
            <person name="Shinkai T."/>
            <person name="Ikeyama N."/>
            <person name="Kumagai M."/>
            <person name="Ohmori H."/>
            <person name="Sakamoto M."/>
            <person name="Ohkuma M."/>
            <person name="Mitsumori M."/>
        </authorList>
    </citation>
    <scope>NUCLEOTIDE SEQUENCE</scope>
    <source>
        <strain evidence="1">DSM 11371</strain>
    </source>
</reference>
<dbReference type="Proteomes" id="UP000887043">
    <property type="component" value="Unassembled WGS sequence"/>
</dbReference>
<sequence>MDGRKFVNFKIIATSDVHGCFFPYDMIEQKEMLGSLARVSSFVKEQRQNPDVRKVHISALFILLKILEFLANLSMDLKFGNFEKVFHSIIVYIDRLQLEDQL</sequence>
<protein>
    <submittedName>
        <fullName evidence="1">Uncharacterized protein</fullName>
    </submittedName>
</protein>
<evidence type="ECO:0000313" key="1">
    <source>
        <dbReference type="EMBL" id="GJG28917.1"/>
    </source>
</evidence>
<dbReference type="InterPro" id="IPR029052">
    <property type="entry name" value="Metallo-depent_PP-like"/>
</dbReference>
<dbReference type="SUPFAM" id="SSF56300">
    <property type="entry name" value="Metallo-dependent phosphatases"/>
    <property type="match status" value="1"/>
</dbReference>
<comment type="caution">
    <text evidence="1">The sequence shown here is derived from an EMBL/GenBank/DDBJ whole genome shotgun (WGS) entry which is preliminary data.</text>
</comment>
<dbReference type="AlphaFoldDB" id="A0AA37HYC9"/>
<name>A0AA37HYC9_SEGBR</name>
<evidence type="ECO:0000313" key="2">
    <source>
        <dbReference type="Proteomes" id="UP000887043"/>
    </source>
</evidence>
<organism evidence="1 2">
    <name type="scientific">Segatella bryantii</name>
    <name type="common">Prevotella bryantii</name>
    <dbReference type="NCBI Taxonomy" id="77095"/>
    <lineage>
        <taxon>Bacteria</taxon>
        <taxon>Pseudomonadati</taxon>
        <taxon>Bacteroidota</taxon>
        <taxon>Bacteroidia</taxon>
        <taxon>Bacteroidales</taxon>
        <taxon>Prevotellaceae</taxon>
        <taxon>Segatella</taxon>
    </lineage>
</organism>
<gene>
    <name evidence="1" type="ORF">PRRU23_26170</name>
</gene>
<dbReference type="EMBL" id="BPTR01000001">
    <property type="protein sequence ID" value="GJG28917.1"/>
    <property type="molecule type" value="Genomic_DNA"/>
</dbReference>
<proteinExistence type="predicted"/>